<dbReference type="GO" id="GO:0019509">
    <property type="term" value="P:L-methionine salvage from methylthioadenosine"/>
    <property type="evidence" value="ECO:0007669"/>
    <property type="project" value="TreeGrafter"/>
</dbReference>
<dbReference type="HAMAP" id="MF_02230">
    <property type="entry name" value="R15P_isomerase"/>
    <property type="match status" value="1"/>
</dbReference>
<dbReference type="EMBL" id="LNQE01001460">
    <property type="protein sequence ID" value="KUG17183.1"/>
    <property type="molecule type" value="Genomic_DNA"/>
</dbReference>
<dbReference type="NCBIfam" id="TIGR00524">
    <property type="entry name" value="eIF-2B_rel"/>
    <property type="match status" value="1"/>
</dbReference>
<comment type="caution">
    <text evidence="4">The sequence shown here is derived from an EMBL/GenBank/DDBJ whole genome shotgun (WGS) entry which is preliminary data.</text>
</comment>
<dbReference type="InterPro" id="IPR042529">
    <property type="entry name" value="IF_2B-like_C"/>
</dbReference>
<evidence type="ECO:0000256" key="2">
    <source>
        <dbReference type="ARBA" id="ARBA00023235"/>
    </source>
</evidence>
<dbReference type="NCBIfam" id="TIGR00511">
    <property type="entry name" value="ribulose_e2b2"/>
    <property type="match status" value="1"/>
</dbReference>
<keyword evidence="3" id="KW-0119">Carbohydrate metabolism</keyword>
<organism evidence="4">
    <name type="scientific">hydrocarbon metagenome</name>
    <dbReference type="NCBI Taxonomy" id="938273"/>
    <lineage>
        <taxon>unclassified sequences</taxon>
        <taxon>metagenomes</taxon>
        <taxon>ecological metagenomes</taxon>
    </lineage>
</organism>
<evidence type="ECO:0000313" key="4">
    <source>
        <dbReference type="EMBL" id="KUG17183.1"/>
    </source>
</evidence>
<evidence type="ECO:0000256" key="1">
    <source>
        <dbReference type="ARBA" id="ARBA00009229"/>
    </source>
</evidence>
<evidence type="ECO:0000256" key="3">
    <source>
        <dbReference type="ARBA" id="ARBA00023277"/>
    </source>
</evidence>
<dbReference type="InterPro" id="IPR005250">
    <property type="entry name" value="R15Pi"/>
</dbReference>
<proteinExistence type="inferred from homology"/>
<dbReference type="InterPro" id="IPR037171">
    <property type="entry name" value="NagB/RpiA_transferase-like"/>
</dbReference>
<protein>
    <submittedName>
        <fullName evidence="4">Ribose-1,5-bisphosphate isomerase</fullName>
    </submittedName>
</protein>
<dbReference type="FunFam" id="3.40.50.10470:FF:000019">
    <property type="entry name" value="Ribose 1,5-bisphosphate isomerase"/>
    <property type="match status" value="1"/>
</dbReference>
<dbReference type="GO" id="GO:0046523">
    <property type="term" value="F:S-methyl-5-thioribose-1-phosphate isomerase activity"/>
    <property type="evidence" value="ECO:0007669"/>
    <property type="project" value="TreeGrafter"/>
</dbReference>
<dbReference type="GO" id="GO:0043917">
    <property type="term" value="F:ribose 1,5-bisphosphate isomerase activity"/>
    <property type="evidence" value="ECO:0007669"/>
    <property type="project" value="InterPro"/>
</dbReference>
<dbReference type="PANTHER" id="PTHR43475">
    <property type="entry name" value="METHYLTHIORIBOSE-1-PHOSPHATE ISOMERASE"/>
    <property type="match status" value="1"/>
</dbReference>
<gene>
    <name evidence="4" type="ORF">ASZ90_013186</name>
</gene>
<dbReference type="Gene3D" id="3.40.50.10470">
    <property type="entry name" value="Translation initiation factor eif-2b, domain 2"/>
    <property type="match status" value="1"/>
</dbReference>
<dbReference type="Gene3D" id="1.20.120.420">
    <property type="entry name" value="translation initiation factor eif-2b, domain 1"/>
    <property type="match status" value="1"/>
</dbReference>
<keyword evidence="2 4" id="KW-0413">Isomerase</keyword>
<dbReference type="InterPro" id="IPR011559">
    <property type="entry name" value="Initiation_fac_2B_a/b/d"/>
</dbReference>
<dbReference type="InterPro" id="IPR027363">
    <property type="entry name" value="M1Pi_N"/>
</dbReference>
<dbReference type="SUPFAM" id="SSF100950">
    <property type="entry name" value="NagB/RpiA/CoA transferase-like"/>
    <property type="match status" value="1"/>
</dbReference>
<reference evidence="4" key="1">
    <citation type="journal article" date="2015" name="Proc. Natl. Acad. Sci. U.S.A.">
        <title>Networks of energetic and metabolic interactions define dynamics in microbial communities.</title>
        <authorList>
            <person name="Embree M."/>
            <person name="Liu J.K."/>
            <person name="Al-Bassam M.M."/>
            <person name="Zengler K."/>
        </authorList>
    </citation>
    <scope>NUCLEOTIDE SEQUENCE</scope>
</reference>
<dbReference type="InterPro" id="IPR000649">
    <property type="entry name" value="IF-2B-related"/>
</dbReference>
<name>A0A0W8F8L2_9ZZZZ</name>
<comment type="similarity">
    <text evidence="1">Belongs to the eIF-2B alpha/beta/delta subunits family. R15P isomerase subfamily.</text>
</comment>
<dbReference type="Pfam" id="PF01008">
    <property type="entry name" value="IF-2B"/>
    <property type="match status" value="1"/>
</dbReference>
<sequence>MKPIDRVTETAEKISSMEIRGAGRIATAAAASLKEYALAVQAESFEDFNQKTAVAADLLLKTRPTAVSLSNAIRMVMKYKADDIDGARQAIATNADRFIENSQKAVEKIGQIGSKRIREGDTVLTHCNSNAAISVISAAHKSGKNIKVIATESRPRFQGITTIGMLDQMGIETELIVDSAVRSVMNDVDLVVVGADVITANGTLVNKIGTAQIALCAREARTSFMVAAETYKFSPETILGELVTIEEREATEVLADISKYKHVRVRNPAFDVTPHQYIDLICTEAGAISPEMSYLIIRERLGWEMKVESS</sequence>
<dbReference type="PANTHER" id="PTHR43475:SF2">
    <property type="entry name" value="RIBOSE 1,5-BISPHOSPHATE ISOMERASE"/>
    <property type="match status" value="1"/>
</dbReference>
<dbReference type="AlphaFoldDB" id="A0A0W8F8L2"/>
<accession>A0A0W8F8L2</accession>